<protein>
    <submittedName>
        <fullName evidence="3">Tripartite tricarboxylate transporter TctB family protein</fullName>
    </submittedName>
</protein>
<evidence type="ECO:0000313" key="3">
    <source>
        <dbReference type="EMBL" id="ODN68393.1"/>
    </source>
</evidence>
<evidence type="ECO:0000256" key="1">
    <source>
        <dbReference type="SAM" id="Phobius"/>
    </source>
</evidence>
<organism evidence="3 4">
    <name type="scientific">Methylobrevis pamukkalensis</name>
    <dbReference type="NCBI Taxonomy" id="1439726"/>
    <lineage>
        <taxon>Bacteria</taxon>
        <taxon>Pseudomonadati</taxon>
        <taxon>Pseudomonadota</taxon>
        <taxon>Alphaproteobacteria</taxon>
        <taxon>Hyphomicrobiales</taxon>
        <taxon>Pleomorphomonadaceae</taxon>
        <taxon>Methylobrevis</taxon>
    </lineage>
</organism>
<keyword evidence="4" id="KW-1185">Reference proteome</keyword>
<keyword evidence="1" id="KW-1133">Transmembrane helix</keyword>
<evidence type="ECO:0000313" key="4">
    <source>
        <dbReference type="Proteomes" id="UP000094622"/>
    </source>
</evidence>
<reference evidence="3 4" key="1">
    <citation type="submission" date="2016-07" db="EMBL/GenBank/DDBJ databases">
        <title>Draft Genome Sequence of Methylobrevis pamukkalensis PK2.</title>
        <authorList>
            <person name="Vasilenko O.V."/>
            <person name="Doronina N.V."/>
            <person name="Shmareva M.N."/>
            <person name="Tarlachkov S.V."/>
            <person name="Mustakhimov I."/>
            <person name="Trotsenko Y.A."/>
        </authorList>
    </citation>
    <scope>NUCLEOTIDE SEQUENCE [LARGE SCALE GENOMIC DNA]</scope>
    <source>
        <strain evidence="3 4">PK2</strain>
    </source>
</reference>
<dbReference type="Pfam" id="PF07331">
    <property type="entry name" value="TctB"/>
    <property type="match status" value="1"/>
</dbReference>
<dbReference type="EMBL" id="MCRJ01000190">
    <property type="protein sequence ID" value="ODN68393.1"/>
    <property type="molecule type" value="Genomic_DNA"/>
</dbReference>
<accession>A0A1E3GWG3</accession>
<feature type="domain" description="DUF1468" evidence="2">
    <location>
        <begin position="21"/>
        <end position="159"/>
    </location>
</feature>
<feature type="transmembrane region" description="Helical" evidence="1">
    <location>
        <begin position="96"/>
        <end position="123"/>
    </location>
</feature>
<keyword evidence="1" id="KW-0472">Membrane</keyword>
<feature type="transmembrane region" description="Helical" evidence="1">
    <location>
        <begin position="18"/>
        <end position="35"/>
    </location>
</feature>
<dbReference type="Proteomes" id="UP000094622">
    <property type="component" value="Unassembled WGS sequence"/>
</dbReference>
<evidence type="ECO:0000259" key="2">
    <source>
        <dbReference type="Pfam" id="PF07331"/>
    </source>
</evidence>
<dbReference type="OrthoDB" id="6183775at2"/>
<dbReference type="PATRIC" id="fig|1439726.3.peg.4573"/>
<dbReference type="RefSeq" id="WP_069308408.1">
    <property type="nucleotide sequence ID" value="NZ_MCRJ01000190.1"/>
</dbReference>
<gene>
    <name evidence="3" type="ORF">A6302_04308</name>
</gene>
<proteinExistence type="predicted"/>
<name>A0A1E3GWG3_9HYPH</name>
<dbReference type="InterPro" id="IPR009936">
    <property type="entry name" value="DUF1468"/>
</dbReference>
<keyword evidence="1" id="KW-0812">Transmembrane</keyword>
<sequence>MAHETEDRSEYTVSHKSVELVVAGILIFVSAVVMYDSNRIGAGWAFDGPESGYFPFYIGVILFISSVGTFISTLRARDVGNETFVERTGLKQIFQVLIPTMIFVAMIGYTGIYVASAIFIAFFMVYLGKYPVQKVAPVAIAIPVFLFVMFEIWFLVPLPKGPLESMIGY</sequence>
<dbReference type="AlphaFoldDB" id="A0A1E3GWG3"/>
<feature type="transmembrane region" description="Helical" evidence="1">
    <location>
        <begin position="135"/>
        <end position="156"/>
    </location>
</feature>
<comment type="caution">
    <text evidence="3">The sequence shown here is derived from an EMBL/GenBank/DDBJ whole genome shotgun (WGS) entry which is preliminary data.</text>
</comment>
<feature type="transmembrane region" description="Helical" evidence="1">
    <location>
        <begin position="55"/>
        <end position="76"/>
    </location>
</feature>